<dbReference type="AlphaFoldDB" id="A0A8C4RVL6"/>
<reference evidence="4" key="3">
    <citation type="submission" date="2025-09" db="UniProtKB">
        <authorList>
            <consortium name="Ensembl"/>
        </authorList>
    </citation>
    <scope>IDENTIFICATION</scope>
</reference>
<gene>
    <name evidence="4" type="primary">ARHGAP20</name>
</gene>
<evidence type="ECO:0000313" key="4">
    <source>
        <dbReference type="Ensembl" id="ENSECRP00000007427.1"/>
    </source>
</evidence>
<keyword evidence="2" id="KW-0597">Phosphoprotein</keyword>
<evidence type="ECO:0000259" key="3">
    <source>
        <dbReference type="PROSITE" id="PS50238"/>
    </source>
</evidence>
<organism evidence="4 5">
    <name type="scientific">Erpetoichthys calabaricus</name>
    <name type="common">Rope fish</name>
    <name type="synonym">Calamoichthys calabaricus</name>
    <dbReference type="NCBI Taxonomy" id="27687"/>
    <lineage>
        <taxon>Eukaryota</taxon>
        <taxon>Metazoa</taxon>
        <taxon>Chordata</taxon>
        <taxon>Craniata</taxon>
        <taxon>Vertebrata</taxon>
        <taxon>Euteleostomi</taxon>
        <taxon>Actinopterygii</taxon>
        <taxon>Polypteriformes</taxon>
        <taxon>Polypteridae</taxon>
        <taxon>Erpetoichthys</taxon>
    </lineage>
</organism>
<keyword evidence="5" id="KW-1185">Reference proteome</keyword>
<name>A0A8C4RVL6_ERPCA</name>
<reference evidence="4" key="2">
    <citation type="submission" date="2025-08" db="UniProtKB">
        <authorList>
            <consortium name="Ensembl"/>
        </authorList>
    </citation>
    <scope>IDENTIFICATION</scope>
</reference>
<evidence type="ECO:0000256" key="1">
    <source>
        <dbReference type="ARBA" id="ARBA00022468"/>
    </source>
</evidence>
<dbReference type="CDD" id="cd04402">
    <property type="entry name" value="RhoGAP_ARHGAP20"/>
    <property type="match status" value="1"/>
</dbReference>
<dbReference type="PANTHER" id="PTHR23179:SF28">
    <property type="entry name" value="RHO GTPASE-ACTIVATING PROTEIN 20"/>
    <property type="match status" value="1"/>
</dbReference>
<protein>
    <submittedName>
        <fullName evidence="4">Rho GTPase activating protein 20</fullName>
    </submittedName>
</protein>
<dbReference type="Gene3D" id="1.10.555.10">
    <property type="entry name" value="Rho GTPase activation protein"/>
    <property type="match status" value="1"/>
</dbReference>
<dbReference type="GO" id="GO:0005096">
    <property type="term" value="F:GTPase activator activity"/>
    <property type="evidence" value="ECO:0007669"/>
    <property type="project" value="UniProtKB-KW"/>
</dbReference>
<dbReference type="SUPFAM" id="SSF48350">
    <property type="entry name" value="GTPase activation domain, GAP"/>
    <property type="match status" value="1"/>
</dbReference>
<accession>A0A8C4RVL6</accession>
<sequence length="196" mass="22067">MLCCLFQEGPFTRGIFRRSANAKACRELRDKLNSGAEALLSCESVFVAAAVFKDFLRNIPGCILSLDLYDKWISIIEKGNREEKINDIKRLLEQLPKENLLLLKHLFGVLHCIEQKSEENQMNAFNLAVCIAPSMLWSPTPSSPQVQSEDTKKVSPTSLVCNLTLLCLTIHMKQASMQHSVVAKSIDVYWFSSCLT</sequence>
<dbReference type="SMART" id="SM00324">
    <property type="entry name" value="RhoGAP"/>
    <property type="match status" value="1"/>
</dbReference>
<dbReference type="PANTHER" id="PTHR23179">
    <property type="entry name" value="T-CELL ACTIVATION RHO GTPASE ACTIVATING PROTEIN-RELATED"/>
    <property type="match status" value="1"/>
</dbReference>
<dbReference type="Proteomes" id="UP000694620">
    <property type="component" value="Chromosome 4"/>
</dbReference>
<evidence type="ECO:0000256" key="2">
    <source>
        <dbReference type="ARBA" id="ARBA00022553"/>
    </source>
</evidence>
<dbReference type="GO" id="GO:0035023">
    <property type="term" value="P:regulation of Rho protein signal transduction"/>
    <property type="evidence" value="ECO:0007669"/>
    <property type="project" value="InterPro"/>
</dbReference>
<dbReference type="PROSITE" id="PS50238">
    <property type="entry name" value="RHOGAP"/>
    <property type="match status" value="1"/>
</dbReference>
<reference evidence="4" key="1">
    <citation type="submission" date="2021-06" db="EMBL/GenBank/DDBJ databases">
        <authorList>
            <consortium name="Wellcome Sanger Institute Data Sharing"/>
        </authorList>
    </citation>
    <scope>NUCLEOTIDE SEQUENCE [LARGE SCALE GENOMIC DNA]</scope>
</reference>
<feature type="domain" description="Rho-GAP" evidence="3">
    <location>
        <begin position="1"/>
        <end position="166"/>
    </location>
</feature>
<evidence type="ECO:0000313" key="5">
    <source>
        <dbReference type="Proteomes" id="UP000694620"/>
    </source>
</evidence>
<dbReference type="InterPro" id="IPR047886">
    <property type="entry name" value="ARHGAP20-like_RhoGAP"/>
</dbReference>
<proteinExistence type="predicted"/>
<dbReference type="InterPro" id="IPR000198">
    <property type="entry name" value="RhoGAP_dom"/>
</dbReference>
<dbReference type="Ensembl" id="ENSECRT00000007547.1">
    <property type="protein sequence ID" value="ENSECRP00000007427.1"/>
    <property type="gene ID" value="ENSECRG00000004759.1"/>
</dbReference>
<dbReference type="InterPro" id="IPR008936">
    <property type="entry name" value="Rho_GTPase_activation_prot"/>
</dbReference>
<dbReference type="Pfam" id="PF00620">
    <property type="entry name" value="RhoGAP"/>
    <property type="match status" value="1"/>
</dbReference>
<dbReference type="GO" id="GO:0007165">
    <property type="term" value="P:signal transduction"/>
    <property type="evidence" value="ECO:0007669"/>
    <property type="project" value="InterPro"/>
</dbReference>
<dbReference type="GeneTree" id="ENSGT00940000154633"/>
<keyword evidence="1" id="KW-0343">GTPase activation</keyword>